<feature type="transmembrane region" description="Helical" evidence="1">
    <location>
        <begin position="424"/>
        <end position="443"/>
    </location>
</feature>
<evidence type="ECO:0008006" key="4">
    <source>
        <dbReference type="Google" id="ProtNLM"/>
    </source>
</evidence>
<keyword evidence="1" id="KW-0812">Transmembrane</keyword>
<dbReference type="Proteomes" id="UP000298646">
    <property type="component" value="Chromosome linear"/>
</dbReference>
<feature type="transmembrane region" description="Helical" evidence="1">
    <location>
        <begin position="223"/>
        <end position="243"/>
    </location>
</feature>
<feature type="transmembrane region" description="Helical" evidence="1">
    <location>
        <begin position="313"/>
        <end position="334"/>
    </location>
</feature>
<feature type="transmembrane region" description="Helical" evidence="1">
    <location>
        <begin position="102"/>
        <end position="119"/>
    </location>
</feature>
<feature type="transmembrane region" description="Helical" evidence="1">
    <location>
        <begin position="180"/>
        <end position="211"/>
    </location>
</feature>
<protein>
    <recommendedName>
        <fullName evidence="4">Glycosyltransferase RgtA/B/C/D-like domain-containing protein</fullName>
    </recommendedName>
</protein>
<evidence type="ECO:0000313" key="3">
    <source>
        <dbReference type="Proteomes" id="UP000298646"/>
    </source>
</evidence>
<feature type="transmembrane region" description="Helical" evidence="1">
    <location>
        <begin position="369"/>
        <end position="389"/>
    </location>
</feature>
<organism evidence="2 3">
    <name type="scientific">Agrobacterium tumefaciens</name>
    <dbReference type="NCBI Taxonomy" id="358"/>
    <lineage>
        <taxon>Bacteria</taxon>
        <taxon>Pseudomonadati</taxon>
        <taxon>Pseudomonadota</taxon>
        <taxon>Alphaproteobacteria</taxon>
        <taxon>Hyphomicrobiales</taxon>
        <taxon>Rhizobiaceae</taxon>
        <taxon>Rhizobium/Agrobacterium group</taxon>
        <taxon>Agrobacterium</taxon>
        <taxon>Agrobacterium tumefaciens complex</taxon>
    </lineage>
</organism>
<feature type="transmembrane region" description="Helical" evidence="1">
    <location>
        <begin position="395"/>
        <end position="417"/>
    </location>
</feature>
<reference evidence="2 3" key="1">
    <citation type="submission" date="2019-04" db="EMBL/GenBank/DDBJ databases">
        <title>Complete genome sequence of Agrobacterium tumefaciens CFBP6624.</title>
        <authorList>
            <person name="Haryono M."/>
            <person name="Lin Y.-C."/>
            <person name="Lai E.-M."/>
            <person name="Kuo C.-H."/>
        </authorList>
    </citation>
    <scope>NUCLEOTIDE SEQUENCE [LARGE SCALE GENOMIC DNA]</scope>
    <source>
        <strain evidence="2 3">CFBP6624</strain>
    </source>
</reference>
<dbReference type="AlphaFoldDB" id="A0AAE6EMW0"/>
<evidence type="ECO:0000256" key="1">
    <source>
        <dbReference type="SAM" id="Phobius"/>
    </source>
</evidence>
<keyword evidence="1" id="KW-1133">Transmembrane helix</keyword>
<proteinExistence type="predicted"/>
<feature type="transmembrane region" description="Helical" evidence="1">
    <location>
        <begin position="156"/>
        <end position="173"/>
    </location>
</feature>
<feature type="transmembrane region" description="Helical" evidence="1">
    <location>
        <begin position="255"/>
        <end position="272"/>
    </location>
</feature>
<name>A0AAE6EMW0_AGRTU</name>
<keyword evidence="1" id="KW-0472">Membrane</keyword>
<feature type="transmembrane region" description="Helical" evidence="1">
    <location>
        <begin position="340"/>
        <end position="362"/>
    </location>
</feature>
<dbReference type="EMBL" id="CP039908">
    <property type="protein sequence ID" value="QCM03076.1"/>
    <property type="molecule type" value="Genomic_DNA"/>
</dbReference>
<dbReference type="RefSeq" id="WP_137087831.1">
    <property type="nucleotide sequence ID" value="NZ_CP039908.1"/>
</dbReference>
<feature type="transmembrane region" description="Helical" evidence="1">
    <location>
        <begin position="284"/>
        <end position="301"/>
    </location>
</feature>
<feature type="transmembrane region" description="Helical" evidence="1">
    <location>
        <begin position="131"/>
        <end position="150"/>
    </location>
</feature>
<sequence>MYNDQLEISDRGDGTSSNRTFHFERRWFFDAMVVGILPALFLFTAPIQRFLPAGWVDPALYLGLSMDYFDIVKTYGWDYHSLRVSFLLPNALANMVLPAVEARLLVVFAFYFIGLFGLYDGVRILWGRPPAAITVSCLAYSPVYLLANTAGYVDGAYMAYTFCVFAALARWSVSHRALWVIIAGIAAALGILAHVLAAASVGLVIIFFLIARWEDFLRKPLTFIASGLIGAVITWIFFVAVLYKIGFGMSAFVQLKWIVNASITGLGTKYRFGIMDWLPHATRLVPGIVVSLTLVFLLASGRLRAARRIDVSATIVAVTSTALLPIYDLILGGSTTQSSFYAGLAIPGIMIGIAAMTAMLLPQTENTRLALYAAITLILSTLSFFSVSVSNTVTASGFSLDLFTLVVCCVAVGLLFLTPLRKVALFRSTALILILAVCGLSVVTNRDTQQLYKSANTIDNEEYFRGAVFVRNLITSDISSGRIPLFWFDRDHFAARDGRSQELARKMRYGDTEMALTFYDTLASLRLWHRSFFLPELKPEQALDSLPFLMNSNITVVVMEQDSAKLDAAINSLRNAGVSCQVGTTSTYRSQSFEMNITLIELRGSGDKTISSCR</sequence>
<feature type="transmembrane region" description="Helical" evidence="1">
    <location>
        <begin position="27"/>
        <end position="47"/>
    </location>
</feature>
<accession>A0AAE6EMW0</accession>
<gene>
    <name evidence="2" type="ORF">CFBP6624_23400</name>
</gene>
<evidence type="ECO:0000313" key="2">
    <source>
        <dbReference type="EMBL" id="QCM03076.1"/>
    </source>
</evidence>